<feature type="domain" description="ATP-grasp" evidence="12">
    <location>
        <begin position="119"/>
        <end position="315"/>
    </location>
</feature>
<dbReference type="PROSITE" id="PS50979">
    <property type="entry name" value="BC"/>
    <property type="match status" value="1"/>
</dbReference>
<organism evidence="16 17">
    <name type="scientific">Pseudonocardia endophytica</name>
    <dbReference type="NCBI Taxonomy" id="401976"/>
    <lineage>
        <taxon>Bacteria</taxon>
        <taxon>Bacillati</taxon>
        <taxon>Actinomycetota</taxon>
        <taxon>Actinomycetes</taxon>
        <taxon>Pseudonocardiales</taxon>
        <taxon>Pseudonocardiaceae</taxon>
        <taxon>Pseudonocardia</taxon>
    </lineage>
</organism>
<dbReference type="SUPFAM" id="SSF51230">
    <property type="entry name" value="Single hybrid motif"/>
    <property type="match status" value="1"/>
</dbReference>
<evidence type="ECO:0000259" key="14">
    <source>
        <dbReference type="PROSITE" id="PS50980"/>
    </source>
</evidence>
<proteinExistence type="predicted"/>
<keyword evidence="8" id="KW-0511">Multifunctional enzyme</keyword>
<keyword evidence="17" id="KW-1185">Reference proteome</keyword>
<reference evidence="16 17" key="1">
    <citation type="submission" date="2019-03" db="EMBL/GenBank/DDBJ databases">
        <title>Sequencing the genomes of 1000 actinobacteria strains.</title>
        <authorList>
            <person name="Klenk H.-P."/>
        </authorList>
    </citation>
    <scope>NUCLEOTIDE SEQUENCE [LARGE SCALE GENOMIC DNA]</scope>
    <source>
        <strain evidence="16 17">DSM 44969</strain>
    </source>
</reference>
<dbReference type="PROSITE" id="PS50975">
    <property type="entry name" value="ATP_GRASP"/>
    <property type="match status" value="1"/>
</dbReference>
<dbReference type="UniPathway" id="UPA00655">
    <property type="reaction ID" value="UER00711"/>
</dbReference>
<dbReference type="Pfam" id="PF00364">
    <property type="entry name" value="Biotin_lipoyl"/>
    <property type="match status" value="1"/>
</dbReference>
<dbReference type="InterPro" id="IPR034733">
    <property type="entry name" value="AcCoA_carboxyl_beta"/>
</dbReference>
<evidence type="ECO:0000256" key="6">
    <source>
        <dbReference type="ARBA" id="ARBA00022840"/>
    </source>
</evidence>
<dbReference type="GO" id="GO:2001295">
    <property type="term" value="P:malonyl-CoA biosynthetic process"/>
    <property type="evidence" value="ECO:0007669"/>
    <property type="project" value="UniProtKB-UniPathway"/>
</dbReference>
<dbReference type="EMBL" id="SMFZ01000001">
    <property type="protein sequence ID" value="TCK26880.1"/>
    <property type="molecule type" value="Genomic_DNA"/>
</dbReference>
<evidence type="ECO:0000256" key="10">
    <source>
        <dbReference type="SAM" id="MobiDB-lite"/>
    </source>
</evidence>
<dbReference type="PROSITE" id="PS50968">
    <property type="entry name" value="BIOTINYL_LIPOYL"/>
    <property type="match status" value="1"/>
</dbReference>
<evidence type="ECO:0000256" key="4">
    <source>
        <dbReference type="ARBA" id="ARBA00022598"/>
    </source>
</evidence>
<evidence type="ECO:0000256" key="2">
    <source>
        <dbReference type="ARBA" id="ARBA00004956"/>
    </source>
</evidence>
<dbReference type="Pfam" id="PF02785">
    <property type="entry name" value="Biotin_carb_C"/>
    <property type="match status" value="1"/>
</dbReference>
<dbReference type="PROSITE" id="PS50980">
    <property type="entry name" value="COA_CT_NTER"/>
    <property type="match status" value="1"/>
</dbReference>
<dbReference type="OrthoDB" id="9803706at2"/>
<dbReference type="Gene3D" id="3.30.470.20">
    <property type="entry name" value="ATP-grasp fold, B domain"/>
    <property type="match status" value="1"/>
</dbReference>
<evidence type="ECO:0000256" key="7">
    <source>
        <dbReference type="ARBA" id="ARBA00023267"/>
    </source>
</evidence>
<dbReference type="SMART" id="SM00878">
    <property type="entry name" value="Biotin_carb_C"/>
    <property type="match status" value="1"/>
</dbReference>
<evidence type="ECO:0000259" key="13">
    <source>
        <dbReference type="PROSITE" id="PS50979"/>
    </source>
</evidence>
<comment type="caution">
    <text evidence="16">The sequence shown here is derived from an EMBL/GenBank/DDBJ whole genome shotgun (WGS) entry which is preliminary data.</text>
</comment>
<dbReference type="InterPro" id="IPR011762">
    <property type="entry name" value="COA_CT_N"/>
</dbReference>
<dbReference type="SUPFAM" id="SSF52440">
    <property type="entry name" value="PreATP-grasp domain"/>
    <property type="match status" value="1"/>
</dbReference>
<dbReference type="InterPro" id="IPR005482">
    <property type="entry name" value="Biotin_COase_C"/>
</dbReference>
<dbReference type="Gene3D" id="3.90.226.10">
    <property type="entry name" value="2-enoyl-CoA Hydratase, Chain A, domain 1"/>
    <property type="match status" value="2"/>
</dbReference>
<feature type="domain" description="CoA carboxyltransferase N-terminal" evidence="14">
    <location>
        <begin position="559"/>
        <end position="828"/>
    </location>
</feature>
<evidence type="ECO:0000256" key="8">
    <source>
        <dbReference type="ARBA" id="ARBA00023268"/>
    </source>
</evidence>
<dbReference type="InterPro" id="IPR011763">
    <property type="entry name" value="COA_CT_C"/>
</dbReference>
<evidence type="ECO:0000259" key="12">
    <source>
        <dbReference type="PROSITE" id="PS50975"/>
    </source>
</evidence>
<evidence type="ECO:0000313" key="16">
    <source>
        <dbReference type="EMBL" id="TCK26880.1"/>
    </source>
</evidence>
<dbReference type="SUPFAM" id="SSF51246">
    <property type="entry name" value="Rudiment single hybrid motif"/>
    <property type="match status" value="1"/>
</dbReference>
<dbReference type="Gene3D" id="2.40.50.100">
    <property type="match status" value="1"/>
</dbReference>
<dbReference type="SUPFAM" id="SSF52096">
    <property type="entry name" value="ClpP/crotonase"/>
    <property type="match status" value="2"/>
</dbReference>
<dbReference type="PROSITE" id="PS00867">
    <property type="entry name" value="CPSASE_2"/>
    <property type="match status" value="1"/>
</dbReference>
<evidence type="ECO:0000256" key="9">
    <source>
        <dbReference type="PROSITE-ProRule" id="PRU00409"/>
    </source>
</evidence>
<dbReference type="InterPro" id="IPR005481">
    <property type="entry name" value="BC-like_N"/>
</dbReference>
<dbReference type="GO" id="GO:0005524">
    <property type="term" value="F:ATP binding"/>
    <property type="evidence" value="ECO:0007669"/>
    <property type="project" value="UniProtKB-UniRule"/>
</dbReference>
<dbReference type="InterPro" id="IPR005479">
    <property type="entry name" value="CPAse_ATP-bd"/>
</dbReference>
<dbReference type="InterPro" id="IPR011053">
    <property type="entry name" value="Single_hybrid_motif"/>
</dbReference>
<keyword evidence="7" id="KW-0092">Biotin</keyword>
<dbReference type="Pfam" id="PF02786">
    <property type="entry name" value="CPSase_L_D2"/>
    <property type="match status" value="1"/>
</dbReference>
<keyword evidence="4" id="KW-0436">Ligase</keyword>
<dbReference type="Proteomes" id="UP000295560">
    <property type="component" value="Unassembled WGS sequence"/>
</dbReference>
<evidence type="ECO:0000256" key="1">
    <source>
        <dbReference type="ARBA" id="ARBA00001953"/>
    </source>
</evidence>
<dbReference type="SUPFAM" id="SSF56059">
    <property type="entry name" value="Glutathione synthetase ATP-binding domain-like"/>
    <property type="match status" value="1"/>
</dbReference>
<protein>
    <recommendedName>
        <fullName evidence="3">acetyl-CoA carboxylase</fullName>
        <ecNumber evidence="3">6.4.1.2</ecNumber>
    </recommendedName>
</protein>
<feature type="domain" description="Lipoyl-binding" evidence="11">
    <location>
        <begin position="462"/>
        <end position="540"/>
    </location>
</feature>
<dbReference type="AlphaFoldDB" id="A0A4R1I0Y8"/>
<gene>
    <name evidence="16" type="ORF">EV378_2725</name>
</gene>
<dbReference type="InterPro" id="IPR011764">
    <property type="entry name" value="Biotin_carboxylation_dom"/>
</dbReference>
<dbReference type="InterPro" id="IPR050856">
    <property type="entry name" value="Biotin_carboxylase_complex"/>
</dbReference>
<dbReference type="GO" id="GO:0016874">
    <property type="term" value="F:ligase activity"/>
    <property type="evidence" value="ECO:0007669"/>
    <property type="project" value="UniProtKB-KW"/>
</dbReference>
<comment type="pathway">
    <text evidence="2">Lipid metabolism; malonyl-CoA biosynthesis; malonyl-CoA from acetyl-CoA: step 1/1.</text>
</comment>
<evidence type="ECO:0000259" key="15">
    <source>
        <dbReference type="PROSITE" id="PS50989"/>
    </source>
</evidence>
<feature type="domain" description="CoA carboxyltransferase C-terminal" evidence="15">
    <location>
        <begin position="820"/>
        <end position="1056"/>
    </location>
</feature>
<dbReference type="InterPro" id="IPR016185">
    <property type="entry name" value="PreATP-grasp_dom_sf"/>
</dbReference>
<dbReference type="PANTHER" id="PTHR18866:SF128">
    <property type="entry name" value="UREA AMIDOLYASE"/>
    <property type="match status" value="1"/>
</dbReference>
<evidence type="ECO:0000256" key="5">
    <source>
        <dbReference type="ARBA" id="ARBA00022741"/>
    </source>
</evidence>
<accession>A0A4R1I0Y8</accession>
<dbReference type="Pfam" id="PF00289">
    <property type="entry name" value="Biotin_carb_N"/>
    <property type="match status" value="1"/>
</dbReference>
<evidence type="ECO:0000259" key="11">
    <source>
        <dbReference type="PROSITE" id="PS50968"/>
    </source>
</evidence>
<keyword evidence="6 9" id="KW-0067">ATP-binding</keyword>
<sequence length="1073" mass="110697">MFSRLLIANRGEIAIRIAHAAVELGVTPVGVYATDDADAPHVSAVDEPVALAGSGPAGYLDVDDVVRAAREAGADAVHPGYGFLSENATFARACAAAGITFVGPSPEVLDAFGDKTRARELAREAGVPLPRGTDGPVDAAGAAAFARTVPAVMLKAVAGGGGRGMRAVTSGDPDEVAAEHARCASEALAAFGDDRVYAEELLTGARHVEVQVVGDGSGAVVALGERDCSVQRRNQKVVEITPAPGLDPGVRDELRSAAVRLAESVQYAGLGTVEFLVSSTGISFLEVNPRLQVEHTITEEVTGVDLVATGIRIAAGATLDEVRPFGDPVGAAVQLRIVAGSAGGLTAWSLPAGRGIRVDGAGYRGYHVSPRYDPLLAKLVVHDRGGDLAVLAARAARALSECRIEGVATNLDELAGIVATPAFVRGELTTSFLDDHAGEIGAAHRPRRYGSDPGSTDPGPGDATGGSPDDAGLVRAAGAGTVVSVDVSVGDKVAAGAALVVLEAMKMEHVVAAPSSGTVTEIVVTPAETVDAGGVLLVLDRSEVDDTSDGVGEAVDLDTVRADLADVRARHERGLDAARPDAVAKRHGRGLRTARENLADLCDDGSFVEYGPLAIAAQRRRRSLDDLVERTPADGMLAGTATVNADLVGEENARVAVIAYDYSVLAGTQGATNHRKKDRIFELCARRGLPLVVYAEGGGGRPGDTDGAWASMLDVPAFELVAKLSGTVPLVSVVAGRCFAGNAALAGICDVIIAVEGANLGMGGPAMIEGGGLGVVAPEDVGPMSTQVPNGVVDVLVPDEAEATRVARQYLSYFQGPVADWEAPDPRTLRHAVPPNRRRVYDVRVAIDGVADVGSVLELRRGFAPAMITALVRVEGRPMGLIANDPTHLGGAIDVDAADKAARFLQLCDAFGLPVISLCDTPGFMVGIESEEQAAVRHVSRLFAVGANLSVPIGLVILRKCYGLGGQGMCGGSLKAAAFAVAWPTGELGGMGLEGAVRLGYRKELDAADDPAALFDELLAAEYEKGKAVSTAQVFEIDDVIDPADTRRWIAASFPQLSAGVKAGNVRPFVDTW</sequence>
<evidence type="ECO:0000313" key="17">
    <source>
        <dbReference type="Proteomes" id="UP000295560"/>
    </source>
</evidence>
<dbReference type="Pfam" id="PF01039">
    <property type="entry name" value="Carboxyl_trans"/>
    <property type="match status" value="1"/>
</dbReference>
<dbReference type="InterPro" id="IPR011054">
    <property type="entry name" value="Rudment_hybrid_motif"/>
</dbReference>
<keyword evidence="5 9" id="KW-0547">Nucleotide-binding</keyword>
<feature type="domain" description="Biotin carboxylation" evidence="13">
    <location>
        <begin position="1"/>
        <end position="438"/>
    </location>
</feature>
<dbReference type="PANTHER" id="PTHR18866">
    <property type="entry name" value="CARBOXYLASE:PYRUVATE/ACETYL-COA/PROPIONYL-COA CARBOXYLASE"/>
    <property type="match status" value="1"/>
</dbReference>
<name>A0A4R1I0Y8_PSEEN</name>
<dbReference type="GO" id="GO:0046872">
    <property type="term" value="F:metal ion binding"/>
    <property type="evidence" value="ECO:0007669"/>
    <property type="project" value="InterPro"/>
</dbReference>
<evidence type="ECO:0000256" key="3">
    <source>
        <dbReference type="ARBA" id="ARBA00013058"/>
    </source>
</evidence>
<comment type="cofactor">
    <cofactor evidence="1">
        <name>biotin</name>
        <dbReference type="ChEBI" id="CHEBI:57586"/>
    </cofactor>
</comment>
<feature type="region of interest" description="Disordered" evidence="10">
    <location>
        <begin position="443"/>
        <end position="472"/>
    </location>
</feature>
<dbReference type="EC" id="6.4.1.2" evidence="3"/>
<dbReference type="InterPro" id="IPR011761">
    <property type="entry name" value="ATP-grasp"/>
</dbReference>
<feature type="compositionally biased region" description="Low complexity" evidence="10">
    <location>
        <begin position="451"/>
        <end position="472"/>
    </location>
</feature>
<dbReference type="CDD" id="cd06850">
    <property type="entry name" value="biotinyl_domain"/>
    <property type="match status" value="1"/>
</dbReference>
<dbReference type="InterPro" id="IPR029045">
    <property type="entry name" value="ClpP/crotonase-like_dom_sf"/>
</dbReference>
<dbReference type="InterPro" id="IPR000089">
    <property type="entry name" value="Biotin_lipoyl"/>
</dbReference>
<dbReference type="PROSITE" id="PS50989">
    <property type="entry name" value="COA_CT_CTER"/>
    <property type="match status" value="1"/>
</dbReference>